<dbReference type="InterPro" id="IPR019734">
    <property type="entry name" value="TPR_rpt"/>
</dbReference>
<dbReference type="SMART" id="SM01043">
    <property type="entry name" value="BTAD"/>
    <property type="match status" value="1"/>
</dbReference>
<dbReference type="SUPFAM" id="SSF46894">
    <property type="entry name" value="C-terminal effector domain of the bipartite response regulators"/>
    <property type="match status" value="1"/>
</dbReference>
<dbReference type="RefSeq" id="WP_377547449.1">
    <property type="nucleotide sequence ID" value="NZ_JBHSBN010000012.1"/>
</dbReference>
<organism evidence="2 3">
    <name type="scientific">Micromonospora zhanjiangensis</name>
    <dbReference type="NCBI Taxonomy" id="1522057"/>
    <lineage>
        <taxon>Bacteria</taxon>
        <taxon>Bacillati</taxon>
        <taxon>Actinomycetota</taxon>
        <taxon>Actinomycetes</taxon>
        <taxon>Micromonosporales</taxon>
        <taxon>Micromonosporaceae</taxon>
        <taxon>Micromonospora</taxon>
    </lineage>
</organism>
<dbReference type="InterPro" id="IPR005158">
    <property type="entry name" value="BTAD"/>
</dbReference>
<dbReference type="InterPro" id="IPR036388">
    <property type="entry name" value="WH-like_DNA-bd_sf"/>
</dbReference>
<feature type="domain" description="Bacterial transcriptional activator" evidence="1">
    <location>
        <begin position="881"/>
        <end position="1025"/>
    </location>
</feature>
<dbReference type="InterPro" id="IPR011990">
    <property type="entry name" value="TPR-like_helical_dom_sf"/>
</dbReference>
<dbReference type="SMART" id="SM00028">
    <property type="entry name" value="TPR"/>
    <property type="match status" value="5"/>
</dbReference>
<reference evidence="3" key="1">
    <citation type="journal article" date="2019" name="Int. J. Syst. Evol. Microbiol.">
        <title>The Global Catalogue of Microorganisms (GCM) 10K type strain sequencing project: providing services to taxonomists for standard genome sequencing and annotation.</title>
        <authorList>
            <consortium name="The Broad Institute Genomics Platform"/>
            <consortium name="The Broad Institute Genome Sequencing Center for Infectious Disease"/>
            <person name="Wu L."/>
            <person name="Ma J."/>
        </authorList>
    </citation>
    <scope>NUCLEOTIDE SEQUENCE [LARGE SCALE GENOMIC DNA]</scope>
    <source>
        <strain evidence="3">2902at01</strain>
    </source>
</reference>
<sequence length="1036" mass="109636">MVERHRGKLWLVVAAAGYGKTTALRRLFPDPAVRWQRECDVDALLDGELAELATGAAPVVLDGLPAMPERTERALLHAITDLPDGVCLALSSRWPVGCAASSWLTRMAPTQLRPPELSLTTDQLDEVLRTEYGLTTPTLAQRVHEVTAGWPALVRLVAETLVAEGVPAGPLLPAVTEPGGLVAGYVAEEVLGPLPEDVRRLLHEVADLAPVTAGVCAVAGHPAAGPQLGRLVRTGLLTRVGTDPDVGPRVVPVIAAVAGHDRPPVAGRTLLRAAAWYRQHGPARAAAYTFRLGGDDAALAAVLDEHGDRMIATGSPGATAELVAALPAPLRNRRLRLLAGDALRTAGDVAAAARAYQEVAAAEPAWEPGIAWRMGLIHYLRGDQPRALVDFARGGEVPGSPTDQAMLLAWTAAAAARSGDAAVGVEHAWRAYHLAAGSGPDSALATAHVSLALCLELTGDQVGGEEHYRLALGIAERTGDLVLLARILVNRSYHLVEQARYPAALSAARRAAGHAETAGHANLYAMAAGTEADMLTMLGRYDDAAARYAQVLARHQRMGSRRCADTYLGLAELHLARGWREQARVAFVEAVRLADGSDSRKLAVRAHAGLARVLLPDDAAAAARHAAEATRLASDDLRVPALLAQGWVALAGGDTEHTARLADEALDLARSGGLRAGLARALELRAAAELDPGRARTALREAHGIWADASAVGDAARVALALSRLPGATADDRFAALLAAERLAAGGVPIDQEETPDRSAVGQPSAGVGRTGVGRVGVLVRTLGRFEVRVGGAPVPPSAWQSRRARDLLRILVVRRGRPVPRGELCELLWPDDDPSRTGHRLSVLLSIVRGALDPHRVFASDHYLVTDAASVALDVTHLRVDVMEFLGAVTHGRRLLDRGARAEARTILAAAVRDYPADVFEDEPYADWASALREQARAAYVAALRMLADAHRSAGNGGGAVDCLLRLLEKDPYDEPAHRMLVRTLVSGGQHGEARRAFDRYRAAMRAIGVRPPDEIILAPRAGVRPSATVVPRPG</sequence>
<evidence type="ECO:0000313" key="2">
    <source>
        <dbReference type="EMBL" id="MFC4107896.1"/>
    </source>
</evidence>
<dbReference type="SUPFAM" id="SSF48452">
    <property type="entry name" value="TPR-like"/>
    <property type="match status" value="3"/>
</dbReference>
<proteinExistence type="predicted"/>
<gene>
    <name evidence="2" type="ORF">ACFOX0_18435</name>
</gene>
<accession>A0ABV8KPJ8</accession>
<evidence type="ECO:0000313" key="3">
    <source>
        <dbReference type="Proteomes" id="UP001595868"/>
    </source>
</evidence>
<dbReference type="EMBL" id="JBHSBN010000012">
    <property type="protein sequence ID" value="MFC4107896.1"/>
    <property type="molecule type" value="Genomic_DNA"/>
</dbReference>
<dbReference type="Pfam" id="PF03704">
    <property type="entry name" value="BTAD"/>
    <property type="match status" value="1"/>
</dbReference>
<dbReference type="Gene3D" id="1.10.10.10">
    <property type="entry name" value="Winged helix-like DNA-binding domain superfamily/Winged helix DNA-binding domain"/>
    <property type="match status" value="1"/>
</dbReference>
<keyword evidence="3" id="KW-1185">Reference proteome</keyword>
<name>A0ABV8KPJ8_9ACTN</name>
<protein>
    <submittedName>
        <fullName evidence="2">BTAD domain-containing putative transcriptional regulator</fullName>
    </submittedName>
</protein>
<evidence type="ECO:0000259" key="1">
    <source>
        <dbReference type="SMART" id="SM01043"/>
    </source>
</evidence>
<dbReference type="Proteomes" id="UP001595868">
    <property type="component" value="Unassembled WGS sequence"/>
</dbReference>
<dbReference type="Gene3D" id="1.25.40.10">
    <property type="entry name" value="Tetratricopeptide repeat domain"/>
    <property type="match status" value="3"/>
</dbReference>
<dbReference type="InterPro" id="IPR016032">
    <property type="entry name" value="Sig_transdc_resp-reg_C-effctor"/>
</dbReference>
<comment type="caution">
    <text evidence="2">The sequence shown here is derived from an EMBL/GenBank/DDBJ whole genome shotgun (WGS) entry which is preliminary data.</text>
</comment>
<dbReference type="PANTHER" id="PTHR35807">
    <property type="entry name" value="TRANSCRIPTIONAL REGULATOR REDD-RELATED"/>
    <property type="match status" value="1"/>
</dbReference>
<dbReference type="PANTHER" id="PTHR35807:SF2">
    <property type="entry name" value="TRANSCRIPTIONAL ACTIVATOR DOMAIN"/>
    <property type="match status" value="1"/>
</dbReference>
<dbReference type="InterPro" id="IPR051677">
    <property type="entry name" value="AfsR-DnrI-RedD_regulator"/>
</dbReference>